<reference evidence="2" key="1">
    <citation type="submission" date="2020-03" db="EMBL/GenBank/DDBJ databases">
        <title>Transcriptomic Profiling of the Digestive Tract of the Rat Flea, Xenopsylla cheopis, Following Blood Feeding and Infection with Yersinia pestis.</title>
        <authorList>
            <person name="Bland D.M."/>
            <person name="Martens C.A."/>
            <person name="Virtaneva K."/>
            <person name="Kanakabandi K."/>
            <person name="Long D."/>
            <person name="Rosenke R."/>
            <person name="Saturday G.A."/>
            <person name="Hoyt F.H."/>
            <person name="Bruno D.P."/>
            <person name="Ribeiro J.M.C."/>
            <person name="Hinnebusch J."/>
        </authorList>
    </citation>
    <scope>NUCLEOTIDE SEQUENCE</scope>
</reference>
<evidence type="ECO:0000313" key="2">
    <source>
        <dbReference type="EMBL" id="NOV51867.1"/>
    </source>
</evidence>
<keyword evidence="1" id="KW-1133">Transmembrane helix</keyword>
<proteinExistence type="predicted"/>
<organism evidence="2">
    <name type="scientific">Xenopsylla cheopis</name>
    <name type="common">Oriental rat flea</name>
    <name type="synonym">Pulex cheopis</name>
    <dbReference type="NCBI Taxonomy" id="163159"/>
    <lineage>
        <taxon>Eukaryota</taxon>
        <taxon>Metazoa</taxon>
        <taxon>Ecdysozoa</taxon>
        <taxon>Arthropoda</taxon>
        <taxon>Hexapoda</taxon>
        <taxon>Insecta</taxon>
        <taxon>Pterygota</taxon>
        <taxon>Neoptera</taxon>
        <taxon>Endopterygota</taxon>
        <taxon>Siphonaptera</taxon>
        <taxon>Pulicidae</taxon>
        <taxon>Xenopsyllinae</taxon>
        <taxon>Xenopsylla</taxon>
    </lineage>
</organism>
<keyword evidence="1" id="KW-0812">Transmembrane</keyword>
<accession>A0A6M2E483</accession>
<sequence length="83" mass="9383">MSSIICILLLISFRPPIFPSMRSCSRYSLLRIWPIHLVFLLAIVSNMVLFSPTLRSTFSFVTLSGHSSFFFSTTSQNSPDSSF</sequence>
<dbReference type="AlphaFoldDB" id="A0A6M2E483"/>
<keyword evidence="1" id="KW-0472">Membrane</keyword>
<protein>
    <submittedName>
        <fullName evidence="2">Putative secreted protein</fullName>
    </submittedName>
</protein>
<feature type="transmembrane region" description="Helical" evidence="1">
    <location>
        <begin position="32"/>
        <end position="50"/>
    </location>
</feature>
<name>A0A6M2E483_XENCH</name>
<dbReference type="EMBL" id="GIIL01008141">
    <property type="protein sequence ID" value="NOV51867.1"/>
    <property type="molecule type" value="Transcribed_RNA"/>
</dbReference>
<evidence type="ECO:0000256" key="1">
    <source>
        <dbReference type="SAM" id="Phobius"/>
    </source>
</evidence>